<comment type="subcellular location">
    <subcellularLocation>
        <location evidence="1">Membrane</location>
        <topology evidence="1">Multi-pass membrane protein</topology>
    </subcellularLocation>
</comment>
<keyword evidence="6 11" id="KW-0276">Fatty acid metabolism</keyword>
<reference evidence="13" key="1">
    <citation type="submission" date="2010-08" db="EMBL/GenBank/DDBJ databases">
        <authorList>
            <consortium name="Caenorhabditis japonica Sequencing Consortium"/>
            <person name="Wilson R.K."/>
        </authorList>
    </citation>
    <scope>NUCLEOTIDE SEQUENCE [LARGE SCALE GENOMIC DNA]</scope>
    <source>
        <strain evidence="13">DF5081</strain>
    </source>
</reference>
<evidence type="ECO:0000313" key="13">
    <source>
        <dbReference type="Proteomes" id="UP000005237"/>
    </source>
</evidence>
<feature type="transmembrane region" description="Helical" evidence="11">
    <location>
        <begin position="189"/>
        <end position="210"/>
    </location>
</feature>
<accession>A0A8R1I574</accession>
<keyword evidence="10 11" id="KW-0275">Fatty acid biosynthesis</keyword>
<evidence type="ECO:0000256" key="4">
    <source>
        <dbReference type="ARBA" id="ARBA00022679"/>
    </source>
</evidence>
<feature type="transmembrane region" description="Helical" evidence="11">
    <location>
        <begin position="56"/>
        <end position="83"/>
    </location>
</feature>
<evidence type="ECO:0000256" key="8">
    <source>
        <dbReference type="ARBA" id="ARBA00023098"/>
    </source>
</evidence>
<dbReference type="EnsemblMetazoa" id="CJA19867.1">
    <property type="protein sequence ID" value="CJA19867.1"/>
    <property type="gene ID" value="WBGene00175438"/>
</dbReference>
<keyword evidence="7 11" id="KW-1133">Transmembrane helix</keyword>
<evidence type="ECO:0000256" key="10">
    <source>
        <dbReference type="ARBA" id="ARBA00023160"/>
    </source>
</evidence>
<reference evidence="12" key="2">
    <citation type="submission" date="2022-06" db="UniProtKB">
        <authorList>
            <consortium name="EnsemblMetazoa"/>
        </authorList>
    </citation>
    <scope>IDENTIFICATION</scope>
    <source>
        <strain evidence="12">DF5081</strain>
    </source>
</reference>
<dbReference type="AlphaFoldDB" id="A0A8R1I574"/>
<dbReference type="GO" id="GO:0009922">
    <property type="term" value="F:fatty acid elongase activity"/>
    <property type="evidence" value="ECO:0007669"/>
    <property type="project" value="InterPro"/>
</dbReference>
<dbReference type="PANTHER" id="PTHR11157:SF29">
    <property type="entry name" value="ELONGATION OF LONG CHAIN FATTY ACIDS PROTEIN 5"/>
    <property type="match status" value="1"/>
</dbReference>
<evidence type="ECO:0000256" key="6">
    <source>
        <dbReference type="ARBA" id="ARBA00022832"/>
    </source>
</evidence>
<evidence type="ECO:0000256" key="5">
    <source>
        <dbReference type="ARBA" id="ARBA00022692"/>
    </source>
</evidence>
<dbReference type="PANTHER" id="PTHR11157">
    <property type="entry name" value="FATTY ACID ACYL TRANSFERASE-RELATED"/>
    <property type="match status" value="1"/>
</dbReference>
<keyword evidence="8 11" id="KW-0443">Lipid metabolism</keyword>
<evidence type="ECO:0000256" key="7">
    <source>
        <dbReference type="ARBA" id="ARBA00022989"/>
    </source>
</evidence>
<organism evidence="12 13">
    <name type="scientific">Caenorhabditis japonica</name>
    <dbReference type="NCBI Taxonomy" id="281687"/>
    <lineage>
        <taxon>Eukaryota</taxon>
        <taxon>Metazoa</taxon>
        <taxon>Ecdysozoa</taxon>
        <taxon>Nematoda</taxon>
        <taxon>Chromadorea</taxon>
        <taxon>Rhabditida</taxon>
        <taxon>Rhabditina</taxon>
        <taxon>Rhabditomorpha</taxon>
        <taxon>Rhabditoidea</taxon>
        <taxon>Rhabditidae</taxon>
        <taxon>Peloderinae</taxon>
        <taxon>Caenorhabditis</taxon>
    </lineage>
</organism>
<evidence type="ECO:0000256" key="2">
    <source>
        <dbReference type="ARBA" id="ARBA00005194"/>
    </source>
</evidence>
<sequence>MLDQILGTNFNYESAKEVARGLEGVSAKLAVAYVLLIFSLKYYMKDRKAFDLSTPLNVWNGILSTFSLLGFLAVFPTLLSVIRKDGVTHTYSQVSELYTDDRSGYWIFLWVLSKIPELMDTVFIVLRKRPLIFMHWYHHALTGYYAIVCYHEDAVHMVWVVWMNYIIHAFMYGYYLLKSLKFNIPPSVAQAITTSQMIQFAISIFAQVHVTYRHYVDGVEGLAYSFRGTAIGFFMLTTYFYLWIQFYKEHYLHNGGKKYNLAKKDQKKAN</sequence>
<evidence type="ECO:0000256" key="11">
    <source>
        <dbReference type="RuleBase" id="RU361115"/>
    </source>
</evidence>
<keyword evidence="4 11" id="KW-0808">Transferase</keyword>
<keyword evidence="5 11" id="KW-0812">Transmembrane</keyword>
<keyword evidence="13" id="KW-1185">Reference proteome</keyword>
<evidence type="ECO:0000313" key="12">
    <source>
        <dbReference type="EnsemblMetazoa" id="CJA19867.1"/>
    </source>
</evidence>
<comment type="pathway">
    <text evidence="2">Lipid metabolism; fatty acid biosynthesis.</text>
</comment>
<feature type="transmembrane region" description="Helical" evidence="11">
    <location>
        <begin position="222"/>
        <end position="244"/>
    </location>
</feature>
<dbReference type="GO" id="GO:0042761">
    <property type="term" value="P:very long-chain fatty acid biosynthetic process"/>
    <property type="evidence" value="ECO:0007669"/>
    <property type="project" value="TreeGrafter"/>
</dbReference>
<evidence type="ECO:0000256" key="9">
    <source>
        <dbReference type="ARBA" id="ARBA00023136"/>
    </source>
</evidence>
<dbReference type="GO" id="GO:0005789">
    <property type="term" value="C:endoplasmic reticulum membrane"/>
    <property type="evidence" value="ECO:0007669"/>
    <property type="project" value="TreeGrafter"/>
</dbReference>
<protein>
    <submittedName>
        <fullName evidence="12">Elongation of very long chain fatty acids protein</fullName>
    </submittedName>
</protein>
<evidence type="ECO:0000256" key="1">
    <source>
        <dbReference type="ARBA" id="ARBA00004141"/>
    </source>
</evidence>
<feature type="transmembrane region" description="Helical" evidence="11">
    <location>
        <begin position="103"/>
        <end position="126"/>
    </location>
</feature>
<keyword evidence="3 11" id="KW-0444">Lipid biosynthesis</keyword>
<dbReference type="GO" id="GO:0030148">
    <property type="term" value="P:sphingolipid biosynthetic process"/>
    <property type="evidence" value="ECO:0007669"/>
    <property type="project" value="TreeGrafter"/>
</dbReference>
<dbReference type="GO" id="GO:0034625">
    <property type="term" value="P:fatty acid elongation, monounsaturated fatty acid"/>
    <property type="evidence" value="ECO:0007669"/>
    <property type="project" value="TreeGrafter"/>
</dbReference>
<dbReference type="GO" id="GO:0034626">
    <property type="term" value="P:fatty acid elongation, polyunsaturated fatty acid"/>
    <property type="evidence" value="ECO:0007669"/>
    <property type="project" value="TreeGrafter"/>
</dbReference>
<dbReference type="InterPro" id="IPR002076">
    <property type="entry name" value="ELO_fam"/>
</dbReference>
<comment type="similarity">
    <text evidence="11">Belongs to the ELO family.</text>
</comment>
<dbReference type="Proteomes" id="UP000005237">
    <property type="component" value="Unassembled WGS sequence"/>
</dbReference>
<feature type="transmembrane region" description="Helical" evidence="11">
    <location>
        <begin position="157"/>
        <end position="177"/>
    </location>
</feature>
<feature type="transmembrane region" description="Helical" evidence="11">
    <location>
        <begin position="25"/>
        <end position="44"/>
    </location>
</feature>
<keyword evidence="9 11" id="KW-0472">Membrane</keyword>
<dbReference type="GO" id="GO:0019367">
    <property type="term" value="P:fatty acid elongation, saturated fatty acid"/>
    <property type="evidence" value="ECO:0007669"/>
    <property type="project" value="TreeGrafter"/>
</dbReference>
<evidence type="ECO:0000256" key="3">
    <source>
        <dbReference type="ARBA" id="ARBA00022516"/>
    </source>
</evidence>
<name>A0A8R1I574_CAEJA</name>
<proteinExistence type="inferred from homology"/>
<dbReference type="Pfam" id="PF01151">
    <property type="entry name" value="ELO"/>
    <property type="match status" value="1"/>
</dbReference>